<evidence type="ECO:0000256" key="1">
    <source>
        <dbReference type="SAM" id="Phobius"/>
    </source>
</evidence>
<reference evidence="3" key="1">
    <citation type="submission" date="2005-05" db="EMBL/GenBank/DDBJ databases">
        <authorList>
            <person name="Foissac X."/>
        </authorList>
    </citation>
    <scope>NUCLEOTIDE SEQUENCE</scope>
    <source>
        <strain evidence="3">GII3</strain>
        <plasmid evidence="3">pSci5</plasmid>
    </source>
</reference>
<dbReference type="InterPro" id="IPR015943">
    <property type="entry name" value="WD40/YVTN_repeat-like_dom_sf"/>
</dbReference>
<accession>Q3ZVI7</accession>
<feature type="signal peptide" evidence="2">
    <location>
        <begin position="1"/>
        <end position="23"/>
    </location>
</feature>
<feature type="chain" id="PRO_5004231394" evidence="2">
    <location>
        <begin position="24"/>
        <end position="807"/>
    </location>
</feature>
<keyword evidence="1 3" id="KW-0812">Transmembrane</keyword>
<gene>
    <name evidence="3" type="primary">arp2b</name>
</gene>
<geneLocation type="plasmid" evidence="3">
    <name>pSci5</name>
</geneLocation>
<protein>
    <submittedName>
        <fullName evidence="3">Adhesion related protein, transmembrane</fullName>
    </submittedName>
</protein>
<reference evidence="3" key="2">
    <citation type="journal article" date="2006" name="Microbiology (Mosc.)">
        <title>Absence of plasmids encoding adhesion-related proteins innon-insect-transmissible strains of Spiroplasma citri.</title>
        <authorList>
            <person name="Berho N."/>
            <person name="Duret S."/>
            <person name="Renaudin J."/>
        </authorList>
    </citation>
    <scope>NUCLEOTIDE SEQUENCE</scope>
    <source>
        <strain evidence="3">GII3</strain>
        <plasmid evidence="3">pSci5</plasmid>
    </source>
</reference>
<dbReference type="SUPFAM" id="SSF63829">
    <property type="entry name" value="Calcium-dependent phosphotriesterase"/>
    <property type="match status" value="1"/>
</dbReference>
<keyword evidence="2" id="KW-0732">Signal</keyword>
<proteinExistence type="predicted"/>
<organism evidence="3">
    <name type="scientific">Spiroplasma citri</name>
    <dbReference type="NCBI Taxonomy" id="2133"/>
    <lineage>
        <taxon>Bacteria</taxon>
        <taxon>Bacillati</taxon>
        <taxon>Mycoplasmatota</taxon>
        <taxon>Mollicutes</taxon>
        <taxon>Entomoplasmatales</taxon>
        <taxon>Spiroplasmataceae</taxon>
        <taxon>Spiroplasma</taxon>
    </lineage>
</organism>
<dbReference type="AlphaFoldDB" id="Q3ZVI7"/>
<keyword evidence="1" id="KW-0472">Membrane</keyword>
<feature type="transmembrane region" description="Helical" evidence="1">
    <location>
        <begin position="767"/>
        <end position="787"/>
    </location>
</feature>
<name>Q3ZVI7_SPICI</name>
<keyword evidence="3" id="KW-0614">Plasmid</keyword>
<evidence type="ECO:0000256" key="2">
    <source>
        <dbReference type="SAM" id="SignalP"/>
    </source>
</evidence>
<evidence type="ECO:0000313" key="3">
    <source>
        <dbReference type="EMBL" id="CAI94301.1"/>
    </source>
</evidence>
<dbReference type="Gene3D" id="2.130.10.10">
    <property type="entry name" value="YVTN repeat-like/Quinoprotein amine dehydrogenase"/>
    <property type="match status" value="1"/>
</dbReference>
<keyword evidence="1" id="KW-1133">Transmembrane helix</keyword>
<sequence length="807" mass="88815">MKKLLSILTISTLTTSIPAPLLANTPATRTLTSNSNNEYVPIKEFNNISGSIYIMTIDSKDNIYFGTLAGAFVLKQGATTPTKIDGINTQINSLAVDSKDNIYIGTDNGAYKLSAGSNTPTKIDGINTQINSLAVDSKDNIYFGTLAGAFVLKQGETTPTKINGINTNVYSLVVDNSNNIYYDTNGGVFVLKQGETTPTKIDGISDDIQSIAIDSKDNIYFGTLAGAFVLKQGATTPTKIDGINTQINSLAVDSKDNIYFGTLAGAFVLKQGETTATKIDGVSNNIQSITIDSKDNIYFGTDNGINILQTALSWVKQQSQFALVDSTKTQTWTRNDLLTVDGELNIDIANPNIDKIIFDNVEQPQTNKQWKINVKPEIAPRDHNLQVTFTLDGKQYTSEITVSMQAKIDPPAPSKQENLSELIKTTDLGNIFDNNDDTIFTAVNQKNSNVIDDFSQIEITKKDNNSATLTAKKDSKSYAGSVDITYNVVPATIVDLKIDVTPISSQTTVIKDYLFQIDTSNITNPVNTFYYASSESIITMVKPTPSSVLTGVVYGCDDKWNKTSQSSNIDSTNGIKLDGSQLATIKGKYVVELSDNLGHTNNVYLQINEKKEKEIKEYWNTDNGKQFEKWAKANGHYNIRGYSASQLNNLFADSKNWQQLASDSQIASAVADWFKTNGKLSATELLTTEQVVEQLKTQIPSDIKIDKVNTSNYEKDKVSFVLNQSEFKPNDKVNITVKYNNATADSFTLQIKDSKTPDNKKGGDSKLWIIGVVVGVLVVLGLAYLLFKKFVFDKYILKRRSRKRSRK</sequence>
<dbReference type="EMBL" id="AJ969073">
    <property type="protein sequence ID" value="CAI94301.1"/>
    <property type="molecule type" value="Genomic_DNA"/>
</dbReference>